<dbReference type="RefSeq" id="WP_371163046.1">
    <property type="nucleotide sequence ID" value="NZ_JBEDNX010000007.1"/>
</dbReference>
<dbReference type="EMBL" id="JBEDNY010000005">
    <property type="protein sequence ID" value="MEZ3165007.1"/>
    <property type="molecule type" value="Genomic_DNA"/>
</dbReference>
<evidence type="ECO:0000313" key="10">
    <source>
        <dbReference type="Proteomes" id="UP001567572"/>
    </source>
</evidence>
<dbReference type="InterPro" id="IPR036890">
    <property type="entry name" value="HATPase_C_sf"/>
</dbReference>
<protein>
    <recommendedName>
        <fullName evidence="2">histidine kinase</fullName>
        <ecNumber evidence="2">2.7.13.3</ecNumber>
    </recommendedName>
</protein>
<dbReference type="SMART" id="SM00387">
    <property type="entry name" value="HATPase_c"/>
    <property type="match status" value="1"/>
</dbReference>
<dbReference type="InterPro" id="IPR031623">
    <property type="entry name" value="HisKA_4TM"/>
</dbReference>
<dbReference type="SUPFAM" id="SSF55874">
    <property type="entry name" value="ATPase domain of HSP90 chaperone/DNA topoisomerase II/histidine kinase"/>
    <property type="match status" value="1"/>
</dbReference>
<dbReference type="PANTHER" id="PTHR44936:SF10">
    <property type="entry name" value="SENSOR PROTEIN RSTB"/>
    <property type="match status" value="1"/>
</dbReference>
<dbReference type="Proteomes" id="UP001567572">
    <property type="component" value="Unassembled WGS sequence"/>
</dbReference>
<dbReference type="PANTHER" id="PTHR44936">
    <property type="entry name" value="SENSOR PROTEIN CREC"/>
    <property type="match status" value="1"/>
</dbReference>
<dbReference type="Pfam" id="PF16926">
    <property type="entry name" value="HisKA_4TM"/>
    <property type="match status" value="1"/>
</dbReference>
<keyword evidence="6 9" id="KW-0067">ATP-binding</keyword>
<dbReference type="Pfam" id="PF02518">
    <property type="entry name" value="HATPase_c"/>
    <property type="match status" value="1"/>
</dbReference>
<comment type="caution">
    <text evidence="9">The sequence shown here is derived from an EMBL/GenBank/DDBJ whole genome shotgun (WGS) entry which is preliminary data.</text>
</comment>
<evidence type="ECO:0000256" key="2">
    <source>
        <dbReference type="ARBA" id="ARBA00012438"/>
    </source>
</evidence>
<keyword evidence="10" id="KW-1185">Reference proteome</keyword>
<evidence type="ECO:0000259" key="8">
    <source>
        <dbReference type="PROSITE" id="PS50109"/>
    </source>
</evidence>
<evidence type="ECO:0000256" key="1">
    <source>
        <dbReference type="ARBA" id="ARBA00000085"/>
    </source>
</evidence>
<keyword evidence="3" id="KW-0808">Transferase</keyword>
<dbReference type="GO" id="GO:0005524">
    <property type="term" value="F:ATP binding"/>
    <property type="evidence" value="ECO:0007669"/>
    <property type="project" value="UniProtKB-KW"/>
</dbReference>
<keyword evidence="4" id="KW-0547">Nucleotide-binding</keyword>
<dbReference type="SUPFAM" id="SSF47384">
    <property type="entry name" value="Homodimeric domain of signal transducing histidine kinase"/>
    <property type="match status" value="1"/>
</dbReference>
<keyword evidence="7" id="KW-0472">Membrane</keyword>
<dbReference type="InterPro" id="IPR050980">
    <property type="entry name" value="2C_sensor_his_kinase"/>
</dbReference>
<dbReference type="EC" id="2.7.13.3" evidence="2"/>
<dbReference type="Gene3D" id="3.30.565.10">
    <property type="entry name" value="Histidine kinase-like ATPase, C-terminal domain"/>
    <property type="match status" value="1"/>
</dbReference>
<evidence type="ECO:0000256" key="7">
    <source>
        <dbReference type="SAM" id="Phobius"/>
    </source>
</evidence>
<keyword evidence="7" id="KW-1133">Transmembrane helix</keyword>
<feature type="transmembrane region" description="Helical" evidence="7">
    <location>
        <begin position="60"/>
        <end position="81"/>
    </location>
</feature>
<feature type="transmembrane region" description="Helical" evidence="7">
    <location>
        <begin position="27"/>
        <end position="48"/>
    </location>
</feature>
<sequence length="345" mass="37317">MERYYFFIAVVHHGTEFYVLSQLAGPLVAIFLDGLPALTLAYAGHWLSEADLPPEGRWRACIWCFVGTTLFAVVMGLSLIVRAFEGRVVGEALFPLLIAAEAGGIAGVTAGYYTGRARVETRRAQTVSDALGFVNDLIRHDLRNDLNVIQGHADLIKANAGSGDTETEVDTPSIIAEKADEALTRIETTSAVAQTLTGDADFGQVDLAAITTEMVTQIENSYKIPVTTEIPDRAPVTANNGLRSVVDNLLENAAEHNDADDPQIRATVEINAETTRLRIADNGPGVSDVDKKRILNSQSGENNTGGLSLVQVLVKRYGGRVWIEDNEPRGSIFIVELSRPDAEQV</sequence>
<feature type="transmembrane region" description="Helical" evidence="7">
    <location>
        <begin position="93"/>
        <end position="113"/>
    </location>
</feature>
<comment type="catalytic activity">
    <reaction evidence="1">
        <text>ATP + protein L-histidine = ADP + protein N-phospho-L-histidine.</text>
        <dbReference type="EC" id="2.7.13.3"/>
    </reaction>
</comment>
<accession>A0ABD5M6K3</accession>
<proteinExistence type="predicted"/>
<gene>
    <name evidence="9" type="ORF">ABNG04_14195</name>
</gene>
<evidence type="ECO:0000256" key="6">
    <source>
        <dbReference type="ARBA" id="ARBA00022840"/>
    </source>
</evidence>
<evidence type="ECO:0000256" key="3">
    <source>
        <dbReference type="ARBA" id="ARBA00022679"/>
    </source>
</evidence>
<dbReference type="GO" id="GO:0004673">
    <property type="term" value="F:protein histidine kinase activity"/>
    <property type="evidence" value="ECO:0007669"/>
    <property type="project" value="UniProtKB-EC"/>
</dbReference>
<dbReference type="PROSITE" id="PS50109">
    <property type="entry name" value="HIS_KIN"/>
    <property type="match status" value="1"/>
</dbReference>
<organism evidence="9 10">
    <name type="scientific">Halorubrum miltondacostae</name>
    <dbReference type="NCBI Taxonomy" id="3076378"/>
    <lineage>
        <taxon>Archaea</taxon>
        <taxon>Methanobacteriati</taxon>
        <taxon>Methanobacteriota</taxon>
        <taxon>Stenosarchaea group</taxon>
        <taxon>Halobacteria</taxon>
        <taxon>Halobacteriales</taxon>
        <taxon>Haloferacaceae</taxon>
        <taxon>Halorubrum</taxon>
    </lineage>
</organism>
<evidence type="ECO:0000313" key="9">
    <source>
        <dbReference type="EMBL" id="MEZ3165007.1"/>
    </source>
</evidence>
<dbReference type="InterPro" id="IPR003594">
    <property type="entry name" value="HATPase_dom"/>
</dbReference>
<keyword evidence="7" id="KW-0812">Transmembrane</keyword>
<reference evidence="9 10" key="1">
    <citation type="submission" date="2024-06" db="EMBL/GenBank/DDBJ databases">
        <title>Halorubrum miltondacostae sp. nov., a potential PHA producer isolated from an inland solar saltern in Rio Maior, Portugal.</title>
        <authorList>
            <person name="Albuquerque L."/>
            <person name="Viver T."/>
            <person name="Barroso C."/>
            <person name="Claudino R."/>
            <person name="Galvan M."/>
            <person name="Simoes G."/>
            <person name="Lobo Da Cunha A."/>
            <person name="Egas C."/>
        </authorList>
    </citation>
    <scope>NUCLEOTIDE SEQUENCE [LARGE SCALE GENOMIC DNA]</scope>
    <source>
        <strain evidence="9 10">RMP-11</strain>
    </source>
</reference>
<dbReference type="AlphaFoldDB" id="A0ABD5M6K3"/>
<evidence type="ECO:0000256" key="5">
    <source>
        <dbReference type="ARBA" id="ARBA00022777"/>
    </source>
</evidence>
<dbReference type="InterPro" id="IPR036097">
    <property type="entry name" value="HisK_dim/P_sf"/>
</dbReference>
<evidence type="ECO:0000256" key="4">
    <source>
        <dbReference type="ARBA" id="ARBA00022741"/>
    </source>
</evidence>
<keyword evidence="5" id="KW-0418">Kinase</keyword>
<dbReference type="InterPro" id="IPR005467">
    <property type="entry name" value="His_kinase_dom"/>
</dbReference>
<name>A0ABD5M6K3_9EURY</name>
<feature type="domain" description="Histidine kinase" evidence="8">
    <location>
        <begin position="137"/>
        <end position="341"/>
    </location>
</feature>